<evidence type="ECO:0000256" key="6">
    <source>
        <dbReference type="SAM" id="Phobius"/>
    </source>
</evidence>
<dbReference type="InterPro" id="IPR002549">
    <property type="entry name" value="AI-2E-like"/>
</dbReference>
<dbReference type="PANTHER" id="PTHR21716:SF16">
    <property type="entry name" value="BLL1467 PROTEIN"/>
    <property type="match status" value="1"/>
</dbReference>
<dbReference type="Proteomes" id="UP000756530">
    <property type="component" value="Unassembled WGS sequence"/>
</dbReference>
<evidence type="ECO:0000313" key="7">
    <source>
        <dbReference type="EMBL" id="MBV7379985.1"/>
    </source>
</evidence>
<evidence type="ECO:0000313" key="8">
    <source>
        <dbReference type="Proteomes" id="UP000756530"/>
    </source>
</evidence>
<feature type="transmembrane region" description="Helical" evidence="6">
    <location>
        <begin position="51"/>
        <end position="72"/>
    </location>
</feature>
<keyword evidence="5 6" id="KW-0472">Membrane</keyword>
<evidence type="ECO:0000256" key="2">
    <source>
        <dbReference type="ARBA" id="ARBA00009773"/>
    </source>
</evidence>
<dbReference type="RefSeq" id="WP_218393188.1">
    <property type="nucleotide sequence ID" value="NZ_JAHUZE010000003.1"/>
</dbReference>
<organism evidence="7 8">
    <name type="scientific">Maritimibacter dapengensis</name>
    <dbReference type="NCBI Taxonomy" id="2836868"/>
    <lineage>
        <taxon>Bacteria</taxon>
        <taxon>Pseudomonadati</taxon>
        <taxon>Pseudomonadota</taxon>
        <taxon>Alphaproteobacteria</taxon>
        <taxon>Rhodobacterales</taxon>
        <taxon>Roseobacteraceae</taxon>
        <taxon>Maritimibacter</taxon>
    </lineage>
</organism>
<keyword evidence="4 6" id="KW-1133">Transmembrane helix</keyword>
<evidence type="ECO:0000256" key="4">
    <source>
        <dbReference type="ARBA" id="ARBA00022989"/>
    </source>
</evidence>
<protein>
    <submittedName>
        <fullName evidence="7">AI-2E family transporter</fullName>
    </submittedName>
</protein>
<comment type="subcellular location">
    <subcellularLocation>
        <location evidence="1">Membrane</location>
        <topology evidence="1">Multi-pass membrane protein</topology>
    </subcellularLocation>
</comment>
<feature type="transmembrane region" description="Helical" evidence="6">
    <location>
        <begin position="289"/>
        <end position="316"/>
    </location>
</feature>
<evidence type="ECO:0000256" key="3">
    <source>
        <dbReference type="ARBA" id="ARBA00022692"/>
    </source>
</evidence>
<name>A0ABS6T469_9RHOB</name>
<evidence type="ECO:0000256" key="1">
    <source>
        <dbReference type="ARBA" id="ARBA00004141"/>
    </source>
</evidence>
<reference evidence="7 8" key="1">
    <citation type="submission" date="2021-05" db="EMBL/GenBank/DDBJ databases">
        <title>Culturable bacteria isolated from Daya Bay.</title>
        <authorList>
            <person name="Zheng W."/>
            <person name="Yu S."/>
            <person name="Huang Y."/>
        </authorList>
    </citation>
    <scope>NUCLEOTIDE SEQUENCE [LARGE SCALE GENOMIC DNA]</scope>
    <source>
        <strain evidence="7 8">DP4N28-5</strain>
    </source>
</reference>
<feature type="transmembrane region" description="Helical" evidence="6">
    <location>
        <begin position="258"/>
        <end position="277"/>
    </location>
</feature>
<gene>
    <name evidence="7" type="ORF">KJP28_13725</name>
</gene>
<dbReference type="EMBL" id="JAHUZE010000003">
    <property type="protein sequence ID" value="MBV7379985.1"/>
    <property type="molecule type" value="Genomic_DNA"/>
</dbReference>
<proteinExistence type="inferred from homology"/>
<comment type="caution">
    <text evidence="7">The sequence shown here is derived from an EMBL/GenBank/DDBJ whole genome shotgun (WGS) entry which is preliminary data.</text>
</comment>
<accession>A0ABS6T469</accession>
<evidence type="ECO:0000256" key="5">
    <source>
        <dbReference type="ARBA" id="ARBA00023136"/>
    </source>
</evidence>
<keyword evidence="8" id="KW-1185">Reference proteome</keyword>
<dbReference type="PANTHER" id="PTHR21716">
    <property type="entry name" value="TRANSMEMBRANE PROTEIN"/>
    <property type="match status" value="1"/>
</dbReference>
<feature type="transmembrane region" description="Helical" evidence="6">
    <location>
        <begin position="140"/>
        <end position="162"/>
    </location>
</feature>
<dbReference type="Pfam" id="PF01594">
    <property type="entry name" value="AI-2E_transport"/>
    <property type="match status" value="1"/>
</dbReference>
<keyword evidence="3 6" id="KW-0812">Transmembrane</keyword>
<comment type="similarity">
    <text evidence="2">Belongs to the autoinducer-2 exporter (AI-2E) (TC 2.A.86) family.</text>
</comment>
<feature type="transmembrane region" description="Helical" evidence="6">
    <location>
        <begin position="192"/>
        <end position="214"/>
    </location>
</feature>
<feature type="transmembrane region" description="Helical" evidence="6">
    <location>
        <begin position="220"/>
        <end position="246"/>
    </location>
</feature>
<sequence length="350" mass="37896">MLALLALITALALAREFLVPVLMAFLLALVFSPMCRWLRRRGIPEPVSATVIVAALIGGLAAAITAFAMPISDWVQHAPDHMREIEEKLQSWSGVAEAVSDAGKEIENAADAASGSEGATEVVVREGGPMSRIAFEAPLVAAQTALVLIVLFFVLASGNLFYERLVRVMPTFADKRRALTIVYDVEREVSRYLLSITIINAGLGVAVAIALSLLGMPSPLIFGLLAFALNYVPFIGALVGAALVFSVGLVSQDTSFDAILAALTYWGLTAIEGQFITPMLVGKHLRLNTVVIIISVAFWAWLWSVMGMLMAVPLLVTFRVFCKHVPQLWAIEEFLSGPEIERRSEDQDEA</sequence>